<evidence type="ECO:0000256" key="1">
    <source>
        <dbReference type="SAM" id="MobiDB-lite"/>
    </source>
</evidence>
<keyword evidence="2" id="KW-0812">Transmembrane</keyword>
<name>A0ABN3RX11_9ACTN</name>
<keyword evidence="2" id="KW-0472">Membrane</keyword>
<keyword evidence="2" id="KW-1133">Transmembrane helix</keyword>
<protein>
    <submittedName>
        <fullName evidence="3">Uncharacterized protein</fullName>
    </submittedName>
</protein>
<proteinExistence type="predicted"/>
<organism evidence="3 4">
    <name type="scientific">Streptomyces lunalinharesii</name>
    <dbReference type="NCBI Taxonomy" id="333384"/>
    <lineage>
        <taxon>Bacteria</taxon>
        <taxon>Bacillati</taxon>
        <taxon>Actinomycetota</taxon>
        <taxon>Actinomycetes</taxon>
        <taxon>Kitasatosporales</taxon>
        <taxon>Streptomycetaceae</taxon>
        <taxon>Streptomyces</taxon>
    </lineage>
</organism>
<keyword evidence="4" id="KW-1185">Reference proteome</keyword>
<feature type="transmembrane region" description="Helical" evidence="2">
    <location>
        <begin position="7"/>
        <end position="26"/>
    </location>
</feature>
<comment type="caution">
    <text evidence="3">The sequence shown here is derived from an EMBL/GenBank/DDBJ whole genome shotgun (WGS) entry which is preliminary data.</text>
</comment>
<evidence type="ECO:0000256" key="2">
    <source>
        <dbReference type="SAM" id="Phobius"/>
    </source>
</evidence>
<dbReference type="EMBL" id="BAAARK010000009">
    <property type="protein sequence ID" value="GAA2662924.1"/>
    <property type="molecule type" value="Genomic_DNA"/>
</dbReference>
<dbReference type="Proteomes" id="UP001500994">
    <property type="component" value="Unassembled WGS sequence"/>
</dbReference>
<evidence type="ECO:0000313" key="3">
    <source>
        <dbReference type="EMBL" id="GAA2662924.1"/>
    </source>
</evidence>
<accession>A0ABN3RX11</accession>
<reference evidence="3 4" key="1">
    <citation type="journal article" date="2019" name="Int. J. Syst. Evol. Microbiol.">
        <title>The Global Catalogue of Microorganisms (GCM) 10K type strain sequencing project: providing services to taxonomists for standard genome sequencing and annotation.</title>
        <authorList>
            <consortium name="The Broad Institute Genomics Platform"/>
            <consortium name="The Broad Institute Genome Sequencing Center for Infectious Disease"/>
            <person name="Wu L."/>
            <person name="Ma J."/>
        </authorList>
    </citation>
    <scope>NUCLEOTIDE SEQUENCE [LARGE SCALE GENOMIC DNA]</scope>
    <source>
        <strain evidence="3 4">JCM 16374</strain>
    </source>
</reference>
<feature type="compositionally biased region" description="Basic and acidic residues" evidence="1">
    <location>
        <begin position="326"/>
        <end position="341"/>
    </location>
</feature>
<dbReference type="RefSeq" id="WP_344576322.1">
    <property type="nucleotide sequence ID" value="NZ_BAAARK010000009.1"/>
</dbReference>
<sequence>MTTGSKTTTVFLTTLCALLLTIVGLVQRWPGWAWAALAVLLVAVPTVTFKIAESRRGSFSVDFEEQRTAVPIERREHRLSSVALPSQWADYDFLFSATVRWYPLDPNGHGPVVNPAGLAVEAVLERARALTELRDPDRVSLVEHELGGALSRLCPDRTELLQAMAENVTLTLHAHDRERLDKLAEVRKDKAVWEHQRKYEQSKREYLGEDVLKDTGSAVVWWLAKNEDRVEKTVADLGLLAQLASAANDADVPDRLRAFVPQLVDGRTDAEDVDGPSTVVEREPTATEHFEAFLTSMGFPDGDVRRGMLAKQVADVIRTQGRNETAEEMLRRFEPPARYRSDDEDPSVGGDDAGFESPPGR</sequence>
<gene>
    <name evidence="3" type="ORF">GCM10009864_33580</name>
</gene>
<feature type="region of interest" description="Disordered" evidence="1">
    <location>
        <begin position="326"/>
        <end position="361"/>
    </location>
</feature>
<feature type="transmembrane region" description="Helical" evidence="2">
    <location>
        <begin position="32"/>
        <end position="52"/>
    </location>
</feature>
<evidence type="ECO:0000313" key="4">
    <source>
        <dbReference type="Proteomes" id="UP001500994"/>
    </source>
</evidence>